<keyword evidence="3" id="KW-1185">Reference proteome</keyword>
<feature type="signal peptide" evidence="2">
    <location>
        <begin position="1"/>
        <end position="19"/>
    </location>
</feature>
<feature type="transmembrane region" description="Helical" evidence="1">
    <location>
        <begin position="29"/>
        <end position="50"/>
    </location>
</feature>
<dbReference type="Proteomes" id="UP000095283">
    <property type="component" value="Unplaced"/>
</dbReference>
<accession>A0A1I7WK74</accession>
<dbReference type="WBParaSite" id="Hba_05441">
    <property type="protein sequence ID" value="Hba_05441"/>
    <property type="gene ID" value="Hba_05441"/>
</dbReference>
<keyword evidence="1" id="KW-0812">Transmembrane</keyword>
<dbReference type="AlphaFoldDB" id="A0A1I7WK74"/>
<keyword evidence="1" id="KW-0472">Membrane</keyword>
<reference evidence="4" key="1">
    <citation type="submission" date="2016-11" db="UniProtKB">
        <authorList>
            <consortium name="WormBaseParasite"/>
        </authorList>
    </citation>
    <scope>IDENTIFICATION</scope>
</reference>
<evidence type="ECO:0000256" key="1">
    <source>
        <dbReference type="SAM" id="Phobius"/>
    </source>
</evidence>
<evidence type="ECO:0000313" key="4">
    <source>
        <dbReference type="WBParaSite" id="Hba_05441"/>
    </source>
</evidence>
<evidence type="ECO:0000256" key="2">
    <source>
        <dbReference type="SAM" id="SignalP"/>
    </source>
</evidence>
<sequence length="68" mass="8503">MSVYLILMFFYCAVWLLNCMKINVEDCIYAYIHTYIYIYIYIYIYTYVILPLQRDVSHINEHQRQLKY</sequence>
<keyword evidence="1" id="KW-1133">Transmembrane helix</keyword>
<keyword evidence="2" id="KW-0732">Signal</keyword>
<organism evidence="3 4">
    <name type="scientific">Heterorhabditis bacteriophora</name>
    <name type="common">Entomopathogenic nematode worm</name>
    <dbReference type="NCBI Taxonomy" id="37862"/>
    <lineage>
        <taxon>Eukaryota</taxon>
        <taxon>Metazoa</taxon>
        <taxon>Ecdysozoa</taxon>
        <taxon>Nematoda</taxon>
        <taxon>Chromadorea</taxon>
        <taxon>Rhabditida</taxon>
        <taxon>Rhabditina</taxon>
        <taxon>Rhabditomorpha</taxon>
        <taxon>Strongyloidea</taxon>
        <taxon>Heterorhabditidae</taxon>
        <taxon>Heterorhabditis</taxon>
    </lineage>
</organism>
<feature type="chain" id="PRO_5009310678" evidence="2">
    <location>
        <begin position="20"/>
        <end position="68"/>
    </location>
</feature>
<protein>
    <submittedName>
        <fullName evidence="4">Secreted protein</fullName>
    </submittedName>
</protein>
<name>A0A1I7WK74_HETBA</name>
<proteinExistence type="predicted"/>
<evidence type="ECO:0000313" key="3">
    <source>
        <dbReference type="Proteomes" id="UP000095283"/>
    </source>
</evidence>